<dbReference type="AlphaFoldDB" id="A0A0F9T3Y1"/>
<dbReference type="EMBL" id="LAZR01000422">
    <property type="protein sequence ID" value="KKN69592.1"/>
    <property type="molecule type" value="Genomic_DNA"/>
</dbReference>
<keyword evidence="1" id="KW-1133">Transmembrane helix</keyword>
<evidence type="ECO:0000256" key="1">
    <source>
        <dbReference type="SAM" id="Phobius"/>
    </source>
</evidence>
<feature type="transmembrane region" description="Helical" evidence="1">
    <location>
        <begin position="127"/>
        <end position="146"/>
    </location>
</feature>
<name>A0A0F9T3Y1_9ZZZZ</name>
<keyword evidence="1" id="KW-0472">Membrane</keyword>
<evidence type="ECO:0000313" key="2">
    <source>
        <dbReference type="EMBL" id="KKN69592.1"/>
    </source>
</evidence>
<proteinExistence type="predicted"/>
<sequence>MNKLFLFLFISVLLVTTVNAQEVLTEQIPAFQFNKEFDLKASCFDNGFFCDNSFVCNMTLVYPDGSLLVDNAIMTNQNSYRNITVSQSLNNQLGFATGIESCNNGTVAGSDSFIFAITGDGKPYRQFPHQFVIIIFSFLLVTVGLIKERFRLFKHAGSILMMIMGTLTLYPGYAFINYSTLMGKGIGFILIGLGFYFLVEDSFSRGKQGEGYDQESEFVDEE</sequence>
<organism evidence="2">
    <name type="scientific">marine sediment metagenome</name>
    <dbReference type="NCBI Taxonomy" id="412755"/>
    <lineage>
        <taxon>unclassified sequences</taxon>
        <taxon>metagenomes</taxon>
        <taxon>ecological metagenomes</taxon>
    </lineage>
</organism>
<accession>A0A0F9T3Y1</accession>
<comment type="caution">
    <text evidence="2">The sequence shown here is derived from an EMBL/GenBank/DDBJ whole genome shotgun (WGS) entry which is preliminary data.</text>
</comment>
<gene>
    <name evidence="2" type="ORF">LCGC14_0438950</name>
</gene>
<feature type="transmembrane region" description="Helical" evidence="1">
    <location>
        <begin position="182"/>
        <end position="199"/>
    </location>
</feature>
<feature type="transmembrane region" description="Helical" evidence="1">
    <location>
        <begin position="158"/>
        <end position="176"/>
    </location>
</feature>
<protein>
    <submittedName>
        <fullName evidence="2">Uncharacterized protein</fullName>
    </submittedName>
</protein>
<reference evidence="2" key="1">
    <citation type="journal article" date="2015" name="Nature">
        <title>Complex archaea that bridge the gap between prokaryotes and eukaryotes.</title>
        <authorList>
            <person name="Spang A."/>
            <person name="Saw J.H."/>
            <person name="Jorgensen S.L."/>
            <person name="Zaremba-Niedzwiedzka K."/>
            <person name="Martijn J."/>
            <person name="Lind A.E."/>
            <person name="van Eijk R."/>
            <person name="Schleper C."/>
            <person name="Guy L."/>
            <person name="Ettema T.J."/>
        </authorList>
    </citation>
    <scope>NUCLEOTIDE SEQUENCE</scope>
</reference>
<keyword evidence="1" id="KW-0812">Transmembrane</keyword>